<dbReference type="SUPFAM" id="SSF54001">
    <property type="entry name" value="Cysteine proteinases"/>
    <property type="match status" value="1"/>
</dbReference>
<dbReference type="Pfam" id="PF01841">
    <property type="entry name" value="Transglut_core"/>
    <property type="match status" value="1"/>
</dbReference>
<proteinExistence type="predicted"/>
<feature type="domain" description="Transglutaminase-like" evidence="1">
    <location>
        <begin position="190"/>
        <end position="285"/>
    </location>
</feature>
<dbReference type="Gene3D" id="3.10.620.30">
    <property type="match status" value="1"/>
</dbReference>
<evidence type="ECO:0000259" key="1">
    <source>
        <dbReference type="Pfam" id="PF01841"/>
    </source>
</evidence>
<comment type="caution">
    <text evidence="2">The sequence shown here is derived from an EMBL/GenBank/DDBJ whole genome shotgun (WGS) entry which is preliminary data.</text>
</comment>
<evidence type="ECO:0000313" key="2">
    <source>
        <dbReference type="EMBL" id="MYL84861.1"/>
    </source>
</evidence>
<evidence type="ECO:0000313" key="3">
    <source>
        <dbReference type="Proteomes" id="UP000482487"/>
    </source>
</evidence>
<organism evidence="2 3">
    <name type="scientific">Solidesulfovibrio aerotolerans</name>
    <dbReference type="NCBI Taxonomy" id="295255"/>
    <lineage>
        <taxon>Bacteria</taxon>
        <taxon>Pseudomonadati</taxon>
        <taxon>Thermodesulfobacteriota</taxon>
        <taxon>Desulfovibrionia</taxon>
        <taxon>Desulfovibrionales</taxon>
        <taxon>Desulfovibrionaceae</taxon>
        <taxon>Solidesulfovibrio</taxon>
    </lineage>
</organism>
<gene>
    <name evidence="2" type="ORF">GTA51_17245</name>
</gene>
<dbReference type="OrthoDB" id="5451275at2"/>
<dbReference type="RefSeq" id="WP_160963277.1">
    <property type="nucleotide sequence ID" value="NZ_WVUD01000045.1"/>
</dbReference>
<accession>A0A7C9IMU3</accession>
<dbReference type="InterPro" id="IPR002931">
    <property type="entry name" value="Transglutaminase-like"/>
</dbReference>
<reference evidence="2 3" key="1">
    <citation type="submission" date="2020-01" db="EMBL/GenBank/DDBJ databases">
        <title>Genome sequence of Desulfovibrio aerotolerans DSM 16695(T).</title>
        <authorList>
            <person name="Karnachuk O."/>
            <person name="Avakyan M."/>
            <person name="Mardanov A."/>
            <person name="Kadnikov V."/>
            <person name="Ravin N."/>
        </authorList>
    </citation>
    <scope>NUCLEOTIDE SEQUENCE [LARGE SCALE GENOMIC DNA]</scope>
    <source>
        <strain evidence="2 3">DSM 16695</strain>
    </source>
</reference>
<dbReference type="Proteomes" id="UP000482487">
    <property type="component" value="Unassembled WGS sequence"/>
</dbReference>
<dbReference type="InterPro" id="IPR038765">
    <property type="entry name" value="Papain-like_cys_pep_sf"/>
</dbReference>
<keyword evidence="3" id="KW-1185">Reference proteome</keyword>
<dbReference type="AlphaFoldDB" id="A0A7C9IMU3"/>
<name>A0A7C9IMU3_9BACT</name>
<protein>
    <submittedName>
        <fullName evidence="2">Transglutaminase domain-containing protein</fullName>
    </submittedName>
</protein>
<dbReference type="EMBL" id="WVUD01000045">
    <property type="protein sequence ID" value="MYL84861.1"/>
    <property type="molecule type" value="Genomic_DNA"/>
</dbReference>
<sequence length="542" mass="53153">MPSLDAYLFALDPAPDEILVASGLTALDLTTAGTGTCGVTTQGVGVLLPVPGLTGAGSWSPLGVCPLPTPLALANGNGWHPAWGAVVMPLAGSVGTGSIPALAQAVLPPLFALTRSGATGGVSVGLAMTAVSDLGRSAQGALRLPPASPRGHVCSINSPAGGVAVASDAVVALLGQGDAELAEAVAGLPAGNPDAAAAALLALVAGRISYVADDADDAWTCAAATLARGSGDCEDGALLLHALLLAAGLPADRIVTAFGRVGVDRAGHAWVAWRRVADGQWVALDWTLGAQQGAVAGLPVLGDPGPYAWVDYAVTAGAFFTVRQPTDVFFARAHGDGVALPRLAAAAAASLAALGAAAMPADWAAWGLGAASGLANLARPGLTATGRFSWGQARIAPLGCLGGVAATAADTLAGLTATALAGGGGWAAMRLPFLLGAGLGFSAALLDGACPLTRLAGAGRGLAGGLGLAHCLAPGLRPTGCALPGQTGQGGTVLPLIQPLGLGRDHSLGNAAADLDRWSAAGWSRTTDNQTRGRRGNGEEWA</sequence>